<reference evidence="1 2" key="1">
    <citation type="submission" date="2014-07" db="EMBL/GenBank/DDBJ databases">
        <title>Genome of Flavobacterium reichenbachii LMG 25512.</title>
        <authorList>
            <person name="Stropko S.J."/>
            <person name="Pipes S.E."/>
            <person name="Newman J.D."/>
        </authorList>
    </citation>
    <scope>NUCLEOTIDE SEQUENCE [LARGE SCALE GENOMIC DNA]</scope>
    <source>
        <strain evidence="1 2">LMG 25512</strain>
    </source>
</reference>
<dbReference type="EMBL" id="JPRL01000001">
    <property type="protein sequence ID" value="KFF05655.1"/>
    <property type="molecule type" value="Genomic_DNA"/>
</dbReference>
<name>A0A085ZMJ1_9FLAO</name>
<evidence type="ECO:0000313" key="1">
    <source>
        <dbReference type="EMBL" id="KFF05655.1"/>
    </source>
</evidence>
<protein>
    <recommendedName>
        <fullName evidence="3">GIY-YIG domain-containing protein</fullName>
    </recommendedName>
</protein>
<accession>A0A085ZMJ1</accession>
<dbReference type="OrthoDB" id="6926156at2"/>
<sequence>MNFKKEAYPENLNNLFSSADKIAKSILEKLNSPECPTVSNLYDSINGKIFINKKKIDELGYSATRSCTNPNDFKGLYVFGKEEDNFIIPVYVGISRTVFRRLRQHAWGKNHNQCSLAYLKTGEKWKTENRDIDRATITNDEMNPARDIIKKYKVVLWPVDNDYELYFLEVTLAGIFKTYWNSFKTH</sequence>
<dbReference type="Proteomes" id="UP000028715">
    <property type="component" value="Unassembled WGS sequence"/>
</dbReference>
<comment type="caution">
    <text evidence="1">The sequence shown here is derived from an EMBL/GenBank/DDBJ whole genome shotgun (WGS) entry which is preliminary data.</text>
</comment>
<dbReference type="AlphaFoldDB" id="A0A085ZMJ1"/>
<evidence type="ECO:0000313" key="2">
    <source>
        <dbReference type="Proteomes" id="UP000028715"/>
    </source>
</evidence>
<keyword evidence="2" id="KW-1185">Reference proteome</keyword>
<proteinExistence type="predicted"/>
<evidence type="ECO:0008006" key="3">
    <source>
        <dbReference type="Google" id="ProtNLM"/>
    </source>
</evidence>
<dbReference type="RefSeq" id="WP_035683277.1">
    <property type="nucleotide sequence ID" value="NZ_JPRL01000001.1"/>
</dbReference>
<organism evidence="1 2">
    <name type="scientific">Flavobacterium reichenbachii</name>
    <dbReference type="NCBI Taxonomy" id="362418"/>
    <lineage>
        <taxon>Bacteria</taxon>
        <taxon>Pseudomonadati</taxon>
        <taxon>Bacteroidota</taxon>
        <taxon>Flavobacteriia</taxon>
        <taxon>Flavobacteriales</taxon>
        <taxon>Flavobacteriaceae</taxon>
        <taxon>Flavobacterium</taxon>
    </lineage>
</organism>
<dbReference type="eggNOG" id="ENOG50336XV">
    <property type="taxonomic scope" value="Bacteria"/>
</dbReference>
<gene>
    <name evidence="1" type="ORF">IW19_09065</name>
</gene>